<comment type="caution">
    <text evidence="1">The sequence shown here is derived from an EMBL/GenBank/DDBJ whole genome shotgun (WGS) entry which is preliminary data.</text>
</comment>
<organism evidence="1 2">
    <name type="scientific">Peronosclerospora sorghi</name>
    <dbReference type="NCBI Taxonomy" id="230839"/>
    <lineage>
        <taxon>Eukaryota</taxon>
        <taxon>Sar</taxon>
        <taxon>Stramenopiles</taxon>
        <taxon>Oomycota</taxon>
        <taxon>Peronosporomycetes</taxon>
        <taxon>Peronosporales</taxon>
        <taxon>Peronosporaceae</taxon>
        <taxon>Peronosclerospora</taxon>
    </lineage>
</organism>
<reference evidence="1 2" key="1">
    <citation type="journal article" date="2022" name="bioRxiv">
        <title>The genome of the oomycete Peronosclerospora sorghi, a cosmopolitan pathogen of maize and sorghum, is inflated with dispersed pseudogenes.</title>
        <authorList>
            <person name="Fletcher K."/>
            <person name="Martin F."/>
            <person name="Isakeit T."/>
            <person name="Cavanaugh K."/>
            <person name="Magill C."/>
            <person name="Michelmore R."/>
        </authorList>
    </citation>
    <scope>NUCLEOTIDE SEQUENCE [LARGE SCALE GENOMIC DNA]</scope>
    <source>
        <strain evidence="1">P6</strain>
    </source>
</reference>
<evidence type="ECO:0000313" key="2">
    <source>
        <dbReference type="Proteomes" id="UP001163321"/>
    </source>
</evidence>
<sequence length="137" mass="16108">MMNQRRALEMYHLQVRKYLDEFFDARDCPRFGIYDTHFTGRDISAVDGFTAIALLDRLIFPMNYLPWILKGFPEAKVSAVCIRDFLFGRNDEIRTKYEARDIRTLKKHTQNNLMYLHDCAFVWNSSTGSRNDVSVDA</sequence>
<accession>A0ACC0WKK9</accession>
<evidence type="ECO:0000313" key="1">
    <source>
        <dbReference type="EMBL" id="KAI9919200.1"/>
    </source>
</evidence>
<gene>
    <name evidence="1" type="ORF">PsorP6_011317</name>
</gene>
<protein>
    <submittedName>
        <fullName evidence="1">Uncharacterized protein</fullName>
    </submittedName>
</protein>
<dbReference type="Proteomes" id="UP001163321">
    <property type="component" value="Chromosome 12"/>
</dbReference>
<name>A0ACC0WKK9_9STRA</name>
<dbReference type="EMBL" id="CM047591">
    <property type="protein sequence ID" value="KAI9919200.1"/>
    <property type="molecule type" value="Genomic_DNA"/>
</dbReference>
<proteinExistence type="predicted"/>
<keyword evidence="2" id="KW-1185">Reference proteome</keyword>